<gene>
    <name evidence="2" type="ORF">HPS54_09165</name>
</gene>
<dbReference type="RefSeq" id="WP_172345143.1">
    <property type="nucleotide sequence ID" value="NZ_CASYYZ010000018.1"/>
</dbReference>
<accession>A0ABX2B615</accession>
<evidence type="ECO:0008006" key="4">
    <source>
        <dbReference type="Google" id="ProtNLM"/>
    </source>
</evidence>
<evidence type="ECO:0000313" key="3">
    <source>
        <dbReference type="Proteomes" id="UP000820977"/>
    </source>
</evidence>
<evidence type="ECO:0000313" key="2">
    <source>
        <dbReference type="EMBL" id="NPE25680.1"/>
    </source>
</evidence>
<keyword evidence="1" id="KW-0472">Membrane</keyword>
<name>A0ABX2B615_9BACT</name>
<keyword evidence="1" id="KW-0812">Transmembrane</keyword>
<keyword evidence="3" id="KW-1185">Reference proteome</keyword>
<keyword evidence="1" id="KW-1133">Transmembrane helix</keyword>
<sequence length="120" mass="13314">MKEEELLRQAVGDKQPFKVPEGYFDSLSGRITEALPACEVRLTSGTANRKRRLRLLAAAACMCGVLCVGSAYYMSRDAGAVADATNVKSQYMYNEDTYIEEVADYAMLDNQDLYSYLSGE</sequence>
<comment type="caution">
    <text evidence="2">The sequence shown here is derived from an EMBL/GenBank/DDBJ whole genome shotgun (WGS) entry which is preliminary data.</text>
</comment>
<feature type="transmembrane region" description="Helical" evidence="1">
    <location>
        <begin position="55"/>
        <end position="74"/>
    </location>
</feature>
<evidence type="ECO:0000256" key="1">
    <source>
        <dbReference type="SAM" id="Phobius"/>
    </source>
</evidence>
<dbReference type="EMBL" id="JABKKJ010000015">
    <property type="protein sequence ID" value="NPE25680.1"/>
    <property type="molecule type" value="Genomic_DNA"/>
</dbReference>
<reference evidence="2 3" key="1">
    <citation type="submission" date="2020-05" db="EMBL/GenBank/DDBJ databases">
        <title>Distinct polysaccharide utilization as determinants for interspecies competition between intestinal Prevotella spp.</title>
        <authorList>
            <person name="Galvez E.J.C."/>
            <person name="Iljazovic A."/>
            <person name="Strowig T."/>
        </authorList>
    </citation>
    <scope>NUCLEOTIDE SEQUENCE [LARGE SCALE GENOMIC DNA]</scope>
    <source>
        <strain evidence="2 3">PCHR</strain>
    </source>
</reference>
<dbReference type="Proteomes" id="UP000820977">
    <property type="component" value="Unassembled WGS sequence"/>
</dbReference>
<organism evidence="2 3">
    <name type="scientific">Xylanibacter caecicola</name>
    <dbReference type="NCBI Taxonomy" id="2736294"/>
    <lineage>
        <taxon>Bacteria</taxon>
        <taxon>Pseudomonadati</taxon>
        <taxon>Bacteroidota</taxon>
        <taxon>Bacteroidia</taxon>
        <taxon>Bacteroidales</taxon>
        <taxon>Prevotellaceae</taxon>
        <taxon>Xylanibacter</taxon>
    </lineage>
</organism>
<proteinExistence type="predicted"/>
<protein>
    <recommendedName>
        <fullName evidence="4">DUF4367 domain-containing protein</fullName>
    </recommendedName>
</protein>